<dbReference type="InterPro" id="IPR011006">
    <property type="entry name" value="CheY-like_superfamily"/>
</dbReference>
<dbReference type="STRING" id="1209072.GCA_000766945_02300"/>
<dbReference type="SMART" id="SM00448">
    <property type="entry name" value="REC"/>
    <property type="match status" value="1"/>
</dbReference>
<evidence type="ECO:0000313" key="4">
    <source>
        <dbReference type="EMBL" id="OZY84676.1"/>
    </source>
</evidence>
<comment type="caution">
    <text evidence="4">The sequence shown here is derived from an EMBL/GenBank/DDBJ whole genome shotgun (WGS) entry which is preliminary data.</text>
</comment>
<evidence type="ECO:0000256" key="2">
    <source>
        <dbReference type="PROSITE-ProRule" id="PRU00169"/>
    </source>
</evidence>
<feature type="domain" description="Response regulatory" evidence="3">
    <location>
        <begin position="4"/>
        <end position="119"/>
    </location>
</feature>
<feature type="modified residue" description="4-aspartylphosphate" evidence="2">
    <location>
        <position position="54"/>
    </location>
</feature>
<keyword evidence="5" id="KW-1185">Reference proteome</keyword>
<sequence length="121" mass="13205">MATPLLICDDSMMARKQVARSLPADWEVDITFATNGAEGLQAIREGKGEMVFLDLTMPELDGYQVLEAIKAEGLNAMVIVISGDIQPNAQARVTQLGAMDFIQKPVNPEKLAETLRKFGLI</sequence>
<accession>A0A266Q4X4</accession>
<dbReference type="InterPro" id="IPR001789">
    <property type="entry name" value="Sig_transdc_resp-reg_receiver"/>
</dbReference>
<dbReference type="PROSITE" id="PS50110">
    <property type="entry name" value="RESPONSE_REGULATORY"/>
    <property type="match status" value="1"/>
</dbReference>
<dbReference type="AlphaFoldDB" id="A0A266Q4X4"/>
<dbReference type="PANTHER" id="PTHR44591">
    <property type="entry name" value="STRESS RESPONSE REGULATOR PROTEIN 1"/>
    <property type="match status" value="1"/>
</dbReference>
<dbReference type="Gene3D" id="3.40.50.2300">
    <property type="match status" value="1"/>
</dbReference>
<dbReference type="Proteomes" id="UP000216101">
    <property type="component" value="Unassembled WGS sequence"/>
</dbReference>
<gene>
    <name evidence="4" type="ORF">CBP51_16015</name>
</gene>
<name>A0A266Q4X4_9GAMM</name>
<keyword evidence="1 2" id="KW-0597">Phosphoprotein</keyword>
<evidence type="ECO:0000313" key="5">
    <source>
        <dbReference type="Proteomes" id="UP000216101"/>
    </source>
</evidence>
<reference evidence="5" key="1">
    <citation type="submission" date="2017-05" db="EMBL/GenBank/DDBJ databases">
        <authorList>
            <person name="Barney B.M."/>
        </authorList>
    </citation>
    <scope>NUCLEOTIDE SEQUENCE [LARGE SCALE GENOMIC DNA]</scope>
    <source>
        <strain evidence="5">PSBB022</strain>
    </source>
</reference>
<dbReference type="SUPFAM" id="SSF52172">
    <property type="entry name" value="CheY-like"/>
    <property type="match status" value="1"/>
</dbReference>
<dbReference type="GO" id="GO:0000160">
    <property type="term" value="P:phosphorelay signal transduction system"/>
    <property type="evidence" value="ECO:0007669"/>
    <property type="project" value="InterPro"/>
</dbReference>
<dbReference type="PANTHER" id="PTHR44591:SF24">
    <property type="entry name" value="PROTEIN-GLUTAMATE METHYLESTERASE_PROTEIN-GLUTAMINE GLUTAMINASE 1"/>
    <property type="match status" value="1"/>
</dbReference>
<dbReference type="CDD" id="cd17593">
    <property type="entry name" value="REC_CheC-like"/>
    <property type="match status" value="1"/>
</dbReference>
<evidence type="ECO:0000256" key="1">
    <source>
        <dbReference type="ARBA" id="ARBA00022553"/>
    </source>
</evidence>
<dbReference type="EMBL" id="NHNI01000002">
    <property type="protein sequence ID" value="OZY84676.1"/>
    <property type="molecule type" value="Genomic_DNA"/>
</dbReference>
<dbReference type="InterPro" id="IPR050595">
    <property type="entry name" value="Bact_response_regulator"/>
</dbReference>
<organism evidence="4 5">
    <name type="scientific">Cellvibrio mixtus</name>
    <dbReference type="NCBI Taxonomy" id="39650"/>
    <lineage>
        <taxon>Bacteria</taxon>
        <taxon>Pseudomonadati</taxon>
        <taxon>Pseudomonadota</taxon>
        <taxon>Gammaproteobacteria</taxon>
        <taxon>Cellvibrionales</taxon>
        <taxon>Cellvibrionaceae</taxon>
        <taxon>Cellvibrio</taxon>
    </lineage>
</organism>
<dbReference type="RefSeq" id="WP_078042471.1">
    <property type="nucleotide sequence ID" value="NZ_NHNI01000002.1"/>
</dbReference>
<proteinExistence type="predicted"/>
<dbReference type="Pfam" id="PF00072">
    <property type="entry name" value="Response_reg"/>
    <property type="match status" value="1"/>
</dbReference>
<evidence type="ECO:0000259" key="3">
    <source>
        <dbReference type="PROSITE" id="PS50110"/>
    </source>
</evidence>
<protein>
    <submittedName>
        <fullName evidence="4">Response regulator</fullName>
    </submittedName>
</protein>